<sequence>MSIVLDHQTALSAPNQFVKVGDRRIAYRRFGSGPDLVLCVRFRGTMDVWDPLFLDLLAENFTVTIFDYRGLGGSTGKASYAKADMAQDVDDLVTALGIEKLIIAGWSLGGFAAQVFAATRPEKVSHVLAIGTMPPGLMSKSFEKLFFETAWMREYGTREEYILFFEPDSARSRALADQSLARIAARSVVHDDPTDPQVFIDSVEANTDPSTPFPDPDGAYQAFYRSTDIPVLALSGDHDIIFPVENWYALNDQWPTLFVVTFPDSGHGPQHQYPALAADIIKSFVQNS</sequence>
<reference evidence="3" key="1">
    <citation type="journal article" date="2019" name="Int. J. Syst. Evol. Microbiol.">
        <title>The Global Catalogue of Microorganisms (GCM) 10K type strain sequencing project: providing services to taxonomists for standard genome sequencing and annotation.</title>
        <authorList>
            <consortium name="The Broad Institute Genomics Platform"/>
            <consortium name="The Broad Institute Genome Sequencing Center for Infectious Disease"/>
            <person name="Wu L."/>
            <person name="Ma J."/>
        </authorList>
    </citation>
    <scope>NUCLEOTIDE SEQUENCE [LARGE SCALE GENOMIC DNA]</scope>
    <source>
        <strain evidence="3">CCUG 54329</strain>
    </source>
</reference>
<dbReference type="PRINTS" id="PR00111">
    <property type="entry name" value="ABHYDROLASE"/>
</dbReference>
<organism evidence="2 3">
    <name type="scientific">Sphingobium olei</name>
    <dbReference type="NCBI Taxonomy" id="420955"/>
    <lineage>
        <taxon>Bacteria</taxon>
        <taxon>Pseudomonadati</taxon>
        <taxon>Pseudomonadota</taxon>
        <taxon>Alphaproteobacteria</taxon>
        <taxon>Sphingomonadales</taxon>
        <taxon>Sphingomonadaceae</taxon>
        <taxon>Sphingobium</taxon>
    </lineage>
</organism>
<evidence type="ECO:0000259" key="1">
    <source>
        <dbReference type="Pfam" id="PF00561"/>
    </source>
</evidence>
<accession>A0ABW3P715</accession>
<dbReference type="Proteomes" id="UP001597203">
    <property type="component" value="Unassembled WGS sequence"/>
</dbReference>
<evidence type="ECO:0000313" key="2">
    <source>
        <dbReference type="EMBL" id="MFD1106382.1"/>
    </source>
</evidence>
<dbReference type="EMBL" id="JBHTLS010000132">
    <property type="protein sequence ID" value="MFD1106382.1"/>
    <property type="molecule type" value="Genomic_DNA"/>
</dbReference>
<dbReference type="PANTHER" id="PTHR43798">
    <property type="entry name" value="MONOACYLGLYCEROL LIPASE"/>
    <property type="match status" value="1"/>
</dbReference>
<keyword evidence="2" id="KW-0378">Hydrolase</keyword>
<name>A0ABW3P715_9SPHN</name>
<dbReference type="SUPFAM" id="SSF53474">
    <property type="entry name" value="alpha/beta-Hydrolases"/>
    <property type="match status" value="1"/>
</dbReference>
<dbReference type="RefSeq" id="WP_380913030.1">
    <property type="nucleotide sequence ID" value="NZ_JBHTLS010000132.1"/>
</dbReference>
<dbReference type="Pfam" id="PF00561">
    <property type="entry name" value="Abhydrolase_1"/>
    <property type="match status" value="1"/>
</dbReference>
<dbReference type="PANTHER" id="PTHR43798:SF5">
    <property type="entry name" value="MONOACYLGLYCEROL LIPASE ABHD6"/>
    <property type="match status" value="1"/>
</dbReference>
<keyword evidence="3" id="KW-1185">Reference proteome</keyword>
<proteinExistence type="predicted"/>
<dbReference type="InterPro" id="IPR029058">
    <property type="entry name" value="AB_hydrolase_fold"/>
</dbReference>
<dbReference type="GO" id="GO:0016787">
    <property type="term" value="F:hydrolase activity"/>
    <property type="evidence" value="ECO:0007669"/>
    <property type="project" value="UniProtKB-KW"/>
</dbReference>
<dbReference type="InterPro" id="IPR050266">
    <property type="entry name" value="AB_hydrolase_sf"/>
</dbReference>
<gene>
    <name evidence="2" type="ORF">ACFQ24_16080</name>
</gene>
<feature type="domain" description="AB hydrolase-1" evidence="1">
    <location>
        <begin position="44"/>
        <end position="271"/>
    </location>
</feature>
<dbReference type="InterPro" id="IPR000073">
    <property type="entry name" value="AB_hydrolase_1"/>
</dbReference>
<protein>
    <submittedName>
        <fullName evidence="2">Alpha/beta fold hydrolase</fullName>
    </submittedName>
</protein>
<dbReference type="Gene3D" id="3.40.50.1820">
    <property type="entry name" value="alpha/beta hydrolase"/>
    <property type="match status" value="1"/>
</dbReference>
<evidence type="ECO:0000313" key="3">
    <source>
        <dbReference type="Proteomes" id="UP001597203"/>
    </source>
</evidence>
<comment type="caution">
    <text evidence="2">The sequence shown here is derived from an EMBL/GenBank/DDBJ whole genome shotgun (WGS) entry which is preliminary data.</text>
</comment>